<dbReference type="Gene3D" id="3.40.50.720">
    <property type="entry name" value="NAD(P)-binding Rossmann-like Domain"/>
    <property type="match status" value="1"/>
</dbReference>
<dbReference type="GO" id="GO:0016874">
    <property type="term" value="F:ligase activity"/>
    <property type="evidence" value="ECO:0007669"/>
    <property type="project" value="UniProtKB-KW"/>
</dbReference>
<dbReference type="InterPro" id="IPR051538">
    <property type="entry name" value="Acyl-CoA_Synth/Transferase"/>
</dbReference>
<dbReference type="Gene3D" id="3.30.470.20">
    <property type="entry name" value="ATP-grasp fold, B domain"/>
    <property type="match status" value="1"/>
</dbReference>
<name>A0A076EZ35_RHOOP</name>
<dbReference type="SMART" id="SM00881">
    <property type="entry name" value="CoA_binding"/>
    <property type="match status" value="1"/>
</dbReference>
<dbReference type="InterPro" id="IPR036291">
    <property type="entry name" value="NAD(P)-bd_dom_sf"/>
</dbReference>
<evidence type="ECO:0000313" key="5">
    <source>
        <dbReference type="EMBL" id="AII11056.1"/>
    </source>
</evidence>
<keyword evidence="2" id="KW-0547">Nucleotide-binding</keyword>
<feature type="domain" description="CoA-binding" evidence="4">
    <location>
        <begin position="7"/>
        <end position="103"/>
    </location>
</feature>
<evidence type="ECO:0000256" key="3">
    <source>
        <dbReference type="ARBA" id="ARBA00022840"/>
    </source>
</evidence>
<proteinExistence type="predicted"/>
<dbReference type="InterPro" id="IPR032875">
    <property type="entry name" value="Succ_CoA_lig_flav_dom"/>
</dbReference>
<keyword evidence="5" id="KW-0614">Plasmid</keyword>
<dbReference type="SUPFAM" id="SSF56059">
    <property type="entry name" value="Glutathione synthetase ATP-binding domain-like"/>
    <property type="match status" value="1"/>
</dbReference>
<dbReference type="EMBL" id="CP008949">
    <property type="protein sequence ID" value="AII11056.1"/>
    <property type="molecule type" value="Genomic_DNA"/>
</dbReference>
<reference evidence="5 6" key="1">
    <citation type="submission" date="2014-07" db="EMBL/GenBank/DDBJ databases">
        <title>Genome Sequence of Rhodococcus opacus Strain R7, a Biodegrader of Mono- and Polycyclic Aromatic Hydrocarbons.</title>
        <authorList>
            <person name="Di Gennaro P."/>
            <person name="Zampolli J."/>
            <person name="Presti I."/>
            <person name="Cappelletti M."/>
            <person name="D'Ursi P."/>
            <person name="Orro A."/>
            <person name="Mezzelani A."/>
            <person name="Milanesi L."/>
        </authorList>
    </citation>
    <scope>NUCLEOTIDE SEQUENCE [LARGE SCALE GENOMIC DNA]</scope>
    <source>
        <strain evidence="5 6">R7</strain>
        <plasmid evidence="5">pPDG2</plasmid>
    </source>
</reference>
<evidence type="ECO:0000313" key="6">
    <source>
        <dbReference type="Proteomes" id="UP000028488"/>
    </source>
</evidence>
<dbReference type="InterPro" id="IPR016102">
    <property type="entry name" value="Succinyl-CoA_synth-like"/>
</dbReference>
<dbReference type="Gene3D" id="3.30.1490.20">
    <property type="entry name" value="ATP-grasp fold, A domain"/>
    <property type="match status" value="1"/>
</dbReference>
<dbReference type="SUPFAM" id="SSF52210">
    <property type="entry name" value="Succinyl-CoA synthetase domains"/>
    <property type="match status" value="2"/>
</dbReference>
<accession>A0A076EZ35</accession>
<dbReference type="Pfam" id="PF13549">
    <property type="entry name" value="ATP-grasp_5"/>
    <property type="match status" value="1"/>
</dbReference>
<dbReference type="SUPFAM" id="SSF51735">
    <property type="entry name" value="NAD(P)-binding Rossmann-fold domains"/>
    <property type="match status" value="1"/>
</dbReference>
<evidence type="ECO:0000256" key="1">
    <source>
        <dbReference type="ARBA" id="ARBA00022598"/>
    </source>
</evidence>
<dbReference type="AlphaFoldDB" id="A0A076EZ35"/>
<geneLocation type="plasmid" evidence="5 6">
    <name>pPDG2</name>
</geneLocation>
<evidence type="ECO:0000256" key="2">
    <source>
        <dbReference type="ARBA" id="ARBA00022741"/>
    </source>
</evidence>
<dbReference type="InterPro" id="IPR003781">
    <property type="entry name" value="CoA-bd"/>
</dbReference>
<organism evidence="5 6">
    <name type="scientific">Rhodococcus opacus</name>
    <name type="common">Nocardia opaca</name>
    <dbReference type="NCBI Taxonomy" id="37919"/>
    <lineage>
        <taxon>Bacteria</taxon>
        <taxon>Bacillati</taxon>
        <taxon>Actinomycetota</taxon>
        <taxon>Actinomycetes</taxon>
        <taxon>Mycobacteriales</taxon>
        <taxon>Nocardiaceae</taxon>
        <taxon>Rhodococcus</taxon>
    </lineage>
</organism>
<keyword evidence="3" id="KW-0067">ATP-binding</keyword>
<protein>
    <recommendedName>
        <fullName evidence="4">CoA-binding domain-containing protein</fullName>
    </recommendedName>
</protein>
<dbReference type="Proteomes" id="UP000028488">
    <property type="component" value="Plasmid pPDG2"/>
</dbReference>
<sequence>MNAIQSLLYPRSIAVVGASNDPGKLSGRPIAHLQRLGFKGQIVPVNPRRAMVQGLPAVATIEEITNDDVDLALIMVEADGVAEAVRACGKRGIPAAIACASGFAETAGGVRLQDELRAAVEESGVRLLGPNCLGMIGLHDRAVPTFTTALDNITDLAVGPIAFVSQSGAFGSLIFSQAQQMGLGMSHFITTGNEVDLSVPELLNALVDDPHAQVLLTYLEGVADGRELIEAARKADAADKPLIAVKVGRSTSGAAAARSHTGAIAGSDAVFDGFADEFGVIRPDSMGEMLDLAVMFGTGRRAQGRRLTTITLSGGAGVLATDVAEELGLDPSPWPDVWQREMRAAIPPYGSSKNPIDLTATMLSDPDLLAGALGVVERNPDTDLVLIILGNADDSAPALVEAIRRFHEKTHVPLAVSWTGGNGWALDELNGAGIPTYIDPSRAVAALAALADYSLRSVPETAVPLADLDEAAARALISEIRSAGRHQLSEYESVQLLASYGIACTQSIPADSVEAAVAAFDAVGGPVAVKLLSASVAHKSDLGVVELGLDTPSAVARAGREILDTARSAGIDDGRLLVQAMATPGVELIVGAKNDPAFGPVVVVGLGGIHVEVLHDSQVRPAPIGTASVHTMLRQLRGHKLLDGVRGAEAVDTTAVCDLVTRLSWLMADLHDLVEEIDVNPVLASAHGAVAVDALVLLRSAGKDGV</sequence>
<dbReference type="Pfam" id="PF13380">
    <property type="entry name" value="CoA_binding_2"/>
    <property type="match status" value="1"/>
</dbReference>
<dbReference type="InterPro" id="IPR013815">
    <property type="entry name" value="ATP_grasp_subdomain_1"/>
</dbReference>
<evidence type="ECO:0000259" key="4">
    <source>
        <dbReference type="SMART" id="SM00881"/>
    </source>
</evidence>
<gene>
    <name evidence="5" type="ORF">EP51_44075</name>
</gene>
<dbReference type="Gene3D" id="3.40.50.261">
    <property type="entry name" value="Succinyl-CoA synthetase domains"/>
    <property type="match status" value="2"/>
</dbReference>
<keyword evidence="1" id="KW-0436">Ligase</keyword>
<dbReference type="PANTHER" id="PTHR43334">
    <property type="entry name" value="ACETATE--COA LIGASE [ADP-FORMING]"/>
    <property type="match status" value="1"/>
</dbReference>
<dbReference type="Pfam" id="PF13607">
    <property type="entry name" value="Succ_CoA_lig"/>
    <property type="match status" value="1"/>
</dbReference>
<dbReference type="PANTHER" id="PTHR43334:SF1">
    <property type="entry name" value="3-HYDROXYPROPIONATE--COA LIGASE [ADP-FORMING]"/>
    <property type="match status" value="1"/>
</dbReference>
<dbReference type="GO" id="GO:0005524">
    <property type="term" value="F:ATP binding"/>
    <property type="evidence" value="ECO:0007669"/>
    <property type="project" value="UniProtKB-KW"/>
</dbReference>